<dbReference type="Pfam" id="PF04082">
    <property type="entry name" value="Fungal_trans"/>
    <property type="match status" value="1"/>
</dbReference>
<sequence>MTNSTDEPSSKRQRVSRACDLCRRKKIKCDGAIPICGNCQAFSLECSYKDTTKKRGPPKGYIEAVEARLRTLEKLLRDLSEDNPDPKAKALLAELNQPLETTTGQVINTRPVRRLKRGQHNESSTSPPHESPMSLSQICFADDIDSPQQRHQQQQHQQQQNKDTSNNNNHASSSSSPDSLGDSTGQLSMDENGQVRYLGKSSGYHLLQNSRAYQNGAFHFTGWGHKFQSSSSVSGSPPANTIKTKLDPLELPPKDLSRHLINLYFEHFYPVLPLFYKKILTSSLNSPLEPISPLLLNAIYAVASRVSPDVRVRADPQSPDTAGDIFFERAKRLLDDYYDVPRISTVQALLLLATHQHGTMKYVRGWLYSGMAFRMALDLGLHRNCDHWNIPPDERERRKRVFWCCFVVDRLISAIYGRTATFEERDCDVPFPTEDDELPTAPSSSSLTAGAVENENNDTPGPKIVETFVRLIQITDILGHVLRNVYYAKARNHASQQHLEHVLTGLNRELTNWYSRLPPALQYKPPNTESGETARSPPIIIAQIHMIYYTTLILLHRPFIPGNSAPTGSTVPSSYKTCISAARSILDIVNVLFSENKIRFVVNYAVYCLFTAGIMFIKMASTDQQDKVFDAKIYINKIMRALDEIDRTWMNAARCCNILGELAGLRDINLECDEYVPRRNSRLLSQPPPSIAVPNSPQQTQQHISLAEDQIPQDESLQVSNNNNNSNTMMNNNLGKSTVDPFAAPDVVANAQQQFDPFHTAFWGVPSSLDVEEWNNYFGTQNTTASPQNNSNNNNNNNSNNNNASTTASSSSVPPTSESTTTAAAAVPGAAGTGTQPLIPSHEFSPMQQLRGSYSGEFGNLNLSSIPQHQELRFRQQQQRSNHNNNDTRNLVHNDNVDILNGVSFPVDLPESPASSVLLGLLANTSQENQQQNN</sequence>
<evidence type="ECO:0000256" key="7">
    <source>
        <dbReference type="ARBA" id="ARBA00023242"/>
    </source>
</evidence>
<dbReference type="GO" id="GO:0006351">
    <property type="term" value="P:DNA-templated transcription"/>
    <property type="evidence" value="ECO:0007669"/>
    <property type="project" value="InterPro"/>
</dbReference>
<keyword evidence="3" id="KW-0862">Zinc</keyword>
<keyword evidence="4" id="KW-0805">Transcription regulation</keyword>
<keyword evidence="6" id="KW-0804">Transcription</keyword>
<comment type="caution">
    <text evidence="10">The sequence shown here is derived from an EMBL/GenBank/DDBJ whole genome shotgun (WGS) entry which is preliminary data.</text>
</comment>
<proteinExistence type="predicted"/>
<feature type="compositionally biased region" description="Low complexity" evidence="8">
    <location>
        <begin position="780"/>
        <end position="835"/>
    </location>
</feature>
<feature type="region of interest" description="Disordered" evidence="8">
    <location>
        <begin position="102"/>
        <end position="189"/>
    </location>
</feature>
<dbReference type="InterPro" id="IPR007219">
    <property type="entry name" value="XnlR_reg_dom"/>
</dbReference>
<feature type="region of interest" description="Disordered" evidence="8">
    <location>
        <begin position="431"/>
        <end position="459"/>
    </location>
</feature>
<dbReference type="CDD" id="cd00067">
    <property type="entry name" value="GAL4"/>
    <property type="match status" value="1"/>
</dbReference>
<dbReference type="SMART" id="SM00066">
    <property type="entry name" value="GAL4"/>
    <property type="match status" value="1"/>
</dbReference>
<keyword evidence="7" id="KW-0539">Nucleus</keyword>
<evidence type="ECO:0000256" key="4">
    <source>
        <dbReference type="ARBA" id="ARBA00023015"/>
    </source>
</evidence>
<dbReference type="InterPro" id="IPR051615">
    <property type="entry name" value="Transcr_Regulatory_Elem"/>
</dbReference>
<keyword evidence="2" id="KW-0479">Metal-binding</keyword>
<evidence type="ECO:0000256" key="5">
    <source>
        <dbReference type="ARBA" id="ARBA00023125"/>
    </source>
</evidence>
<dbReference type="PROSITE" id="PS50048">
    <property type="entry name" value="ZN2_CY6_FUNGAL_2"/>
    <property type="match status" value="1"/>
</dbReference>
<dbReference type="Gene3D" id="4.10.240.10">
    <property type="entry name" value="Zn(2)-C6 fungal-type DNA-binding domain"/>
    <property type="match status" value="1"/>
</dbReference>
<dbReference type="GO" id="GO:0005634">
    <property type="term" value="C:nucleus"/>
    <property type="evidence" value="ECO:0007669"/>
    <property type="project" value="UniProtKB-SubCell"/>
</dbReference>
<dbReference type="PANTHER" id="PTHR31313:SF78">
    <property type="entry name" value="TRANSCRIPTION FACTOR DOMAIN-CONTAINING PROTEIN"/>
    <property type="match status" value="1"/>
</dbReference>
<feature type="compositionally biased region" description="Low complexity" evidence="8">
    <location>
        <begin position="720"/>
        <end position="733"/>
    </location>
</feature>
<dbReference type="SUPFAM" id="SSF57701">
    <property type="entry name" value="Zn2/Cys6 DNA-binding domain"/>
    <property type="match status" value="1"/>
</dbReference>
<feature type="region of interest" description="Disordered" evidence="8">
    <location>
        <begin position="717"/>
        <end position="737"/>
    </location>
</feature>
<evidence type="ECO:0000256" key="6">
    <source>
        <dbReference type="ARBA" id="ARBA00023163"/>
    </source>
</evidence>
<dbReference type="AlphaFoldDB" id="A0A8H7VJ96"/>
<feature type="region of interest" description="Disordered" evidence="8">
    <location>
        <begin position="779"/>
        <end position="842"/>
    </location>
</feature>
<name>A0A8H7VJ96_9FUNG</name>
<dbReference type="PANTHER" id="PTHR31313">
    <property type="entry name" value="TY1 ENHANCER ACTIVATOR"/>
    <property type="match status" value="1"/>
</dbReference>
<accession>A0A8H7VJ96</accession>
<evidence type="ECO:0000259" key="9">
    <source>
        <dbReference type="PROSITE" id="PS50048"/>
    </source>
</evidence>
<gene>
    <name evidence="10" type="ORF">INT45_008724</name>
</gene>
<evidence type="ECO:0000256" key="2">
    <source>
        <dbReference type="ARBA" id="ARBA00022723"/>
    </source>
</evidence>
<dbReference type="PROSITE" id="PS00463">
    <property type="entry name" value="ZN2_CY6_FUNGAL_1"/>
    <property type="match status" value="1"/>
</dbReference>
<protein>
    <recommendedName>
        <fullName evidence="9">Zn(2)-C6 fungal-type domain-containing protein</fullName>
    </recommendedName>
</protein>
<dbReference type="OrthoDB" id="39175at2759"/>
<reference evidence="10 11" key="1">
    <citation type="submission" date="2020-12" db="EMBL/GenBank/DDBJ databases">
        <title>Metabolic potential, ecology and presence of endohyphal bacteria is reflected in genomic diversity of Mucoromycotina.</title>
        <authorList>
            <person name="Muszewska A."/>
            <person name="Okrasinska A."/>
            <person name="Steczkiewicz K."/>
            <person name="Drgas O."/>
            <person name="Orlowska M."/>
            <person name="Perlinska-Lenart U."/>
            <person name="Aleksandrzak-Piekarczyk T."/>
            <person name="Szatraj K."/>
            <person name="Zielenkiewicz U."/>
            <person name="Pilsyk S."/>
            <person name="Malc E."/>
            <person name="Mieczkowski P."/>
            <person name="Kruszewska J.S."/>
            <person name="Biernat P."/>
            <person name="Pawlowska J."/>
        </authorList>
    </citation>
    <scope>NUCLEOTIDE SEQUENCE [LARGE SCALE GENOMIC DNA]</scope>
    <source>
        <strain evidence="10 11">CBS 142.35</strain>
    </source>
</reference>
<organism evidence="10 11">
    <name type="scientific">Circinella minor</name>
    <dbReference type="NCBI Taxonomy" id="1195481"/>
    <lineage>
        <taxon>Eukaryota</taxon>
        <taxon>Fungi</taxon>
        <taxon>Fungi incertae sedis</taxon>
        <taxon>Mucoromycota</taxon>
        <taxon>Mucoromycotina</taxon>
        <taxon>Mucoromycetes</taxon>
        <taxon>Mucorales</taxon>
        <taxon>Lichtheimiaceae</taxon>
        <taxon>Circinella</taxon>
    </lineage>
</organism>
<dbReference type="InterPro" id="IPR036864">
    <property type="entry name" value="Zn2-C6_fun-type_DNA-bd_sf"/>
</dbReference>
<evidence type="ECO:0000256" key="3">
    <source>
        <dbReference type="ARBA" id="ARBA00022833"/>
    </source>
</evidence>
<evidence type="ECO:0000256" key="8">
    <source>
        <dbReference type="SAM" id="MobiDB-lite"/>
    </source>
</evidence>
<dbReference type="Proteomes" id="UP000646827">
    <property type="component" value="Unassembled WGS sequence"/>
</dbReference>
<dbReference type="GO" id="GO:0003677">
    <property type="term" value="F:DNA binding"/>
    <property type="evidence" value="ECO:0007669"/>
    <property type="project" value="UniProtKB-KW"/>
</dbReference>
<dbReference type="GO" id="GO:0008270">
    <property type="term" value="F:zinc ion binding"/>
    <property type="evidence" value="ECO:0007669"/>
    <property type="project" value="InterPro"/>
</dbReference>
<keyword evidence="11" id="KW-1185">Reference proteome</keyword>
<dbReference type="EMBL" id="JAEPRB010000079">
    <property type="protein sequence ID" value="KAG2222605.1"/>
    <property type="molecule type" value="Genomic_DNA"/>
</dbReference>
<evidence type="ECO:0000256" key="1">
    <source>
        <dbReference type="ARBA" id="ARBA00004123"/>
    </source>
</evidence>
<feature type="compositionally biased region" description="Low complexity" evidence="8">
    <location>
        <begin position="149"/>
        <end position="183"/>
    </location>
</feature>
<feature type="domain" description="Zn(2)-C6 fungal-type" evidence="9">
    <location>
        <begin position="18"/>
        <end position="48"/>
    </location>
</feature>
<dbReference type="InterPro" id="IPR001138">
    <property type="entry name" value="Zn2Cys6_DnaBD"/>
</dbReference>
<feature type="compositionally biased region" description="Polar residues" evidence="8">
    <location>
        <begin position="121"/>
        <end position="137"/>
    </location>
</feature>
<dbReference type="CDD" id="cd12148">
    <property type="entry name" value="fungal_TF_MHR"/>
    <property type="match status" value="1"/>
</dbReference>
<keyword evidence="5" id="KW-0238">DNA-binding</keyword>
<dbReference type="GO" id="GO:0000981">
    <property type="term" value="F:DNA-binding transcription factor activity, RNA polymerase II-specific"/>
    <property type="evidence" value="ECO:0007669"/>
    <property type="project" value="InterPro"/>
</dbReference>
<dbReference type="SMART" id="SM00906">
    <property type="entry name" value="Fungal_trans"/>
    <property type="match status" value="1"/>
</dbReference>
<dbReference type="Pfam" id="PF00172">
    <property type="entry name" value="Zn_clus"/>
    <property type="match status" value="1"/>
</dbReference>
<evidence type="ECO:0000313" key="11">
    <source>
        <dbReference type="Proteomes" id="UP000646827"/>
    </source>
</evidence>
<comment type="subcellular location">
    <subcellularLocation>
        <location evidence="1">Nucleus</location>
    </subcellularLocation>
</comment>
<evidence type="ECO:0000313" key="10">
    <source>
        <dbReference type="EMBL" id="KAG2222605.1"/>
    </source>
</evidence>